<evidence type="ECO:0000256" key="1">
    <source>
        <dbReference type="SAM" id="SignalP"/>
    </source>
</evidence>
<gene>
    <name evidence="2" type="ORF">SAMN04515671_2208</name>
</gene>
<dbReference type="RefSeq" id="WP_090481922.1">
    <property type="nucleotide sequence ID" value="NZ_LT629710.1"/>
</dbReference>
<sequence>MRRSRPIFTAVAVLAGASLLLTGCGSKSSSSGSGGGGSLDVFISAQPNYPDQFAAWSKEITAKFKAATGADLTIETYASSSDETTKIQASIVSGTGPDVYQLGTTFTPVAYATKGFTTLTDADWAKIGGRARYYPESLAMSGPDAAHQIGIPVAMRPYAMVYNTDMFKAAGITTPPATWDDLIKVATKLTKNGVYGLAMDYADGFDPWKYIWTLSEQSGGSFVSKDLKTAQLTSPKVVAATATYFDFVTKYKVTDTKSVGWKNADAVTAFGSGKAAMIVMSGPGAIPSLDKSSVNGKYAFAPLPDVPVGMTTRPAGASAAQSIVSGDNVAIASYSKNKDLALAYVNLLTGNEMQTAQFNYFGFLPTNKDAFAALAAKNSTLAPFAAAEKGSTPTAFTGAWSDVQNGVTNTVVQSLPSLVKGSYDTGAITALLTKANSAAQSSLDRANK</sequence>
<evidence type="ECO:0000313" key="3">
    <source>
        <dbReference type="Proteomes" id="UP000198741"/>
    </source>
</evidence>
<dbReference type="Gene3D" id="3.40.190.10">
    <property type="entry name" value="Periplasmic binding protein-like II"/>
    <property type="match status" value="2"/>
</dbReference>
<dbReference type="SUPFAM" id="SSF53850">
    <property type="entry name" value="Periplasmic binding protein-like II"/>
    <property type="match status" value="1"/>
</dbReference>
<protein>
    <submittedName>
        <fullName evidence="2">Carbohydrate ABC transporter substrate-binding protein, CUT1 family</fullName>
    </submittedName>
</protein>
<proteinExistence type="predicted"/>
<dbReference type="InterPro" id="IPR050490">
    <property type="entry name" value="Bact_solute-bd_prot1"/>
</dbReference>
<reference evidence="2 3" key="1">
    <citation type="submission" date="2016-10" db="EMBL/GenBank/DDBJ databases">
        <authorList>
            <person name="de Groot N.N."/>
        </authorList>
    </citation>
    <scope>NUCLEOTIDE SEQUENCE [LARGE SCALE GENOMIC DNA]</scope>
    <source>
        <strain evidence="3">P4-7,KCTC 19426,CECT 7604</strain>
    </source>
</reference>
<dbReference type="OrthoDB" id="2507686at2"/>
<keyword evidence="3" id="KW-1185">Reference proteome</keyword>
<dbReference type="Proteomes" id="UP000198741">
    <property type="component" value="Chromosome I"/>
</dbReference>
<dbReference type="PROSITE" id="PS51257">
    <property type="entry name" value="PROKAR_LIPOPROTEIN"/>
    <property type="match status" value="1"/>
</dbReference>
<evidence type="ECO:0000313" key="2">
    <source>
        <dbReference type="EMBL" id="SDO87828.1"/>
    </source>
</evidence>
<dbReference type="EMBL" id="LT629710">
    <property type="protein sequence ID" value="SDO87828.1"/>
    <property type="molecule type" value="Genomic_DNA"/>
</dbReference>
<keyword evidence="1" id="KW-0732">Signal</keyword>
<feature type="chain" id="PRO_5038458067" evidence="1">
    <location>
        <begin position="24"/>
        <end position="448"/>
    </location>
</feature>
<name>A0A1H0N581_9ACTN</name>
<dbReference type="STRING" id="1090615.SAMN04515671_2208"/>
<feature type="signal peptide" evidence="1">
    <location>
        <begin position="1"/>
        <end position="23"/>
    </location>
</feature>
<dbReference type="PANTHER" id="PTHR43649:SF12">
    <property type="entry name" value="DIACETYLCHITOBIOSE BINDING PROTEIN DASA"/>
    <property type="match status" value="1"/>
</dbReference>
<accession>A0A1H0N581</accession>
<dbReference type="AlphaFoldDB" id="A0A1H0N581"/>
<dbReference type="InterPro" id="IPR006059">
    <property type="entry name" value="SBP"/>
</dbReference>
<dbReference type="Pfam" id="PF01547">
    <property type="entry name" value="SBP_bac_1"/>
    <property type="match status" value="1"/>
</dbReference>
<organism evidence="2 3">
    <name type="scientific">Nakamurella panacisegetis</name>
    <dbReference type="NCBI Taxonomy" id="1090615"/>
    <lineage>
        <taxon>Bacteria</taxon>
        <taxon>Bacillati</taxon>
        <taxon>Actinomycetota</taxon>
        <taxon>Actinomycetes</taxon>
        <taxon>Nakamurellales</taxon>
        <taxon>Nakamurellaceae</taxon>
        <taxon>Nakamurella</taxon>
    </lineage>
</organism>
<dbReference type="PANTHER" id="PTHR43649">
    <property type="entry name" value="ARABINOSE-BINDING PROTEIN-RELATED"/>
    <property type="match status" value="1"/>
</dbReference>